<dbReference type="KEGG" id="cpis:HS961_00785"/>
<organism evidence="6 7">
    <name type="scientific">Comamonas piscis</name>
    <dbReference type="NCBI Taxonomy" id="1562974"/>
    <lineage>
        <taxon>Bacteria</taxon>
        <taxon>Pseudomonadati</taxon>
        <taxon>Pseudomonadota</taxon>
        <taxon>Betaproteobacteria</taxon>
        <taxon>Burkholderiales</taxon>
        <taxon>Comamonadaceae</taxon>
        <taxon>Comamonas</taxon>
    </lineage>
</organism>
<dbReference type="InterPro" id="IPR006146">
    <property type="entry name" value="5'-Nucleotdase_CS"/>
</dbReference>
<dbReference type="Proteomes" id="UP000515240">
    <property type="component" value="Chromosome"/>
</dbReference>
<dbReference type="GO" id="GO:0030288">
    <property type="term" value="C:outer membrane-bounded periplasmic space"/>
    <property type="evidence" value="ECO:0007669"/>
    <property type="project" value="TreeGrafter"/>
</dbReference>
<dbReference type="InterPro" id="IPR004843">
    <property type="entry name" value="Calcineurin-like_PHP"/>
</dbReference>
<keyword evidence="3" id="KW-0547">Nucleotide-binding</keyword>
<dbReference type="Pfam" id="PF02872">
    <property type="entry name" value="5_nucleotid_C"/>
    <property type="match status" value="1"/>
</dbReference>
<evidence type="ECO:0000256" key="1">
    <source>
        <dbReference type="ARBA" id="ARBA00006654"/>
    </source>
</evidence>
<dbReference type="PANTHER" id="PTHR11575:SF6">
    <property type="entry name" value="2',3'-CYCLIC-NUCLEOTIDE 2'-PHOSPHODIESTERASE_3'-NUCLEOTIDASE"/>
    <property type="match status" value="1"/>
</dbReference>
<feature type="domain" description="5'-Nucleotidase C-terminal" evidence="5">
    <location>
        <begin position="417"/>
        <end position="588"/>
    </location>
</feature>
<dbReference type="NCBIfam" id="NF006938">
    <property type="entry name" value="PRK09420.1"/>
    <property type="match status" value="1"/>
</dbReference>
<evidence type="ECO:0000256" key="2">
    <source>
        <dbReference type="ARBA" id="ARBA00022729"/>
    </source>
</evidence>
<proteinExistence type="inferred from homology"/>
<dbReference type="Gene3D" id="3.90.780.10">
    <property type="entry name" value="5'-Nucleotidase, C-terminal domain"/>
    <property type="match status" value="1"/>
</dbReference>
<protein>
    <submittedName>
        <fullName evidence="6">Bifunctional 2',3'-cyclic-nucleotide 2'-phosphodiesterase/3'-nucleotidase</fullName>
    </submittedName>
</protein>
<feature type="domain" description="Calcineurin-like phosphoesterase" evidence="4">
    <location>
        <begin position="47"/>
        <end position="301"/>
    </location>
</feature>
<comment type="similarity">
    <text evidence="1 3">Belongs to the 5'-nucleotidase family.</text>
</comment>
<dbReference type="PRINTS" id="PR01607">
    <property type="entry name" value="APYRASEFAMLY"/>
</dbReference>
<dbReference type="InterPro" id="IPR008334">
    <property type="entry name" value="5'-Nucleotdase_C"/>
</dbReference>
<dbReference type="SUPFAM" id="SSF56300">
    <property type="entry name" value="Metallo-dependent phosphatases"/>
    <property type="match status" value="1"/>
</dbReference>
<dbReference type="GO" id="GO:0016788">
    <property type="term" value="F:hydrolase activity, acting on ester bonds"/>
    <property type="evidence" value="ECO:0007669"/>
    <property type="project" value="InterPro"/>
</dbReference>
<dbReference type="EMBL" id="CP058554">
    <property type="protein sequence ID" value="QMV71483.1"/>
    <property type="molecule type" value="Genomic_DNA"/>
</dbReference>
<keyword evidence="3" id="KW-0378">Hydrolase</keyword>
<evidence type="ECO:0000259" key="4">
    <source>
        <dbReference type="Pfam" id="PF00149"/>
    </source>
</evidence>
<reference evidence="6 7" key="1">
    <citation type="journal article" date="2020" name="G3 (Bethesda)">
        <title>CeMbio - The Caenorhabditis elegans Microbiome Resource.</title>
        <authorList>
            <person name="Dirksen P."/>
            <person name="Assie A."/>
            <person name="Zimmermann J."/>
            <person name="Zhang F."/>
            <person name="Tietje A.M."/>
            <person name="Marsh S.A."/>
            <person name="Felix M.A."/>
            <person name="Shapira M."/>
            <person name="Kaleta C."/>
            <person name="Schulenburg H."/>
            <person name="Samuel B."/>
        </authorList>
    </citation>
    <scope>NUCLEOTIDE SEQUENCE [LARGE SCALE GENOMIC DNA]</scope>
    <source>
        <strain evidence="6 7">BIGb0172</strain>
    </source>
</reference>
<dbReference type="InterPro" id="IPR036907">
    <property type="entry name" value="5'-Nucleotdase_C_sf"/>
</dbReference>
<dbReference type="AlphaFoldDB" id="A0A7G5EBV8"/>
<feature type="chain" id="PRO_5029035754" evidence="3">
    <location>
        <begin position="41"/>
        <end position="683"/>
    </location>
</feature>
<dbReference type="RefSeq" id="WP_182325921.1">
    <property type="nucleotide sequence ID" value="NZ_CP058554.1"/>
</dbReference>
<dbReference type="Pfam" id="PF00149">
    <property type="entry name" value="Metallophos"/>
    <property type="match status" value="1"/>
</dbReference>
<accession>A0A7G5EBV8</accession>
<evidence type="ECO:0000256" key="3">
    <source>
        <dbReference type="RuleBase" id="RU362119"/>
    </source>
</evidence>
<gene>
    <name evidence="6" type="ORF">HS961_00785</name>
</gene>
<evidence type="ECO:0000313" key="6">
    <source>
        <dbReference type="EMBL" id="QMV71483.1"/>
    </source>
</evidence>
<dbReference type="GO" id="GO:0046872">
    <property type="term" value="F:metal ion binding"/>
    <property type="evidence" value="ECO:0007669"/>
    <property type="project" value="InterPro"/>
</dbReference>
<evidence type="ECO:0000313" key="7">
    <source>
        <dbReference type="Proteomes" id="UP000515240"/>
    </source>
</evidence>
<feature type="signal peptide" evidence="3">
    <location>
        <begin position="1"/>
        <end position="40"/>
    </location>
</feature>
<dbReference type="PROSITE" id="PS51257">
    <property type="entry name" value="PROKAR_LIPOPROTEIN"/>
    <property type="match status" value="1"/>
</dbReference>
<dbReference type="GO" id="GO:0009166">
    <property type="term" value="P:nucleotide catabolic process"/>
    <property type="evidence" value="ECO:0007669"/>
    <property type="project" value="InterPro"/>
</dbReference>
<sequence>MRSPFFRATDLRMAPLPLTLLAAAALLTACGGGSSSSSKAATATLAVLETTDLHYNVRSYDYFKLADDPSYGFERTATLIRQARSDFANTLLVDNGDTIQGTALADYEAQVAPIACEQQLSMYKAMAVFKFDAGTLGNHEFNYGLPFLNQVLGGGLQVDGVDASKKCAGPGYPMALANVLSSKTNAPLVAPYVLLEREVSGTDSDGKAVKLPIKIGVIGFTTPGIMGWDKRHLEGKVQVTGAVEAAQKYVPELRSKGADVVVALLHGGLDASEYRADMENPGLYLSKVAGIDAMVMGHQHSMFPDTAAQPAFSMAGVDNKAGTINGVPAVMASSWGKALGVVALSLKWDGKAWSVDKSQSKSELRSTTTGKDAAGKTTYVAVDSSIAPVVESQHQAAISYVKTPVGQTDFRMGTQFADVGDAGAIQLVNQAQQDYVQRYVQANLPQYAQLPVLSVSAPFKSGFQGGGDYTDVAAGPLAIYNAADLYLYPNTVYAVKVNGAQIKSWLEAAAQRFNRIDPAATADQWLISSFPGYNFDMFTTADMQYQIDVTQAVGSRVVGLQYKGAPIDPAQDFVIATNNYRATSGKSFLPELDGRATIYASPDANRDVVISYIKEHPQITRAANGAAQSWRFAKTPTAGKVLFTSAANALPVAQAAGLANISLEKADDGTGTQRAVYRVDLGL</sequence>
<dbReference type="Gene3D" id="3.60.21.10">
    <property type="match status" value="1"/>
</dbReference>
<evidence type="ECO:0000259" key="5">
    <source>
        <dbReference type="Pfam" id="PF02872"/>
    </source>
</evidence>
<dbReference type="PROSITE" id="PS00786">
    <property type="entry name" value="5_NUCLEOTIDASE_2"/>
    <property type="match status" value="1"/>
</dbReference>
<keyword evidence="2 3" id="KW-0732">Signal</keyword>
<dbReference type="SUPFAM" id="SSF55816">
    <property type="entry name" value="5'-nucleotidase (syn. UDP-sugar hydrolase), C-terminal domain"/>
    <property type="match status" value="1"/>
</dbReference>
<keyword evidence="7" id="KW-1185">Reference proteome</keyword>
<dbReference type="InterPro" id="IPR006179">
    <property type="entry name" value="5_nucleotidase/apyrase"/>
</dbReference>
<dbReference type="GO" id="GO:0000166">
    <property type="term" value="F:nucleotide binding"/>
    <property type="evidence" value="ECO:0007669"/>
    <property type="project" value="UniProtKB-KW"/>
</dbReference>
<dbReference type="InterPro" id="IPR029052">
    <property type="entry name" value="Metallo-depent_PP-like"/>
</dbReference>
<name>A0A7G5EBV8_9BURK</name>
<dbReference type="PANTHER" id="PTHR11575">
    <property type="entry name" value="5'-NUCLEOTIDASE-RELATED"/>
    <property type="match status" value="1"/>
</dbReference>